<proteinExistence type="predicted"/>
<gene>
    <name evidence="2" type="ORF">DSM107014_03445</name>
</gene>
<accession>A0A941GU05</accession>
<dbReference type="EMBL" id="JADQBC010000015">
    <property type="protein sequence ID" value="MBR8826953.1"/>
    <property type="molecule type" value="Genomic_DNA"/>
</dbReference>
<keyword evidence="1" id="KW-0472">Membrane</keyword>
<evidence type="ECO:0000256" key="1">
    <source>
        <dbReference type="SAM" id="Phobius"/>
    </source>
</evidence>
<reference evidence="2" key="1">
    <citation type="submission" date="2021-02" db="EMBL/GenBank/DDBJ databases">
        <title>Metagenome analyses of Stigonema ocellatum DSM 106950, Chlorogloea purpurea SAG 13.99 and Gomphosphaeria aponina DSM 107014.</title>
        <authorList>
            <person name="Marter P."/>
            <person name="Huang S."/>
        </authorList>
    </citation>
    <scope>NUCLEOTIDE SEQUENCE</scope>
    <source>
        <strain evidence="2">JP213</strain>
    </source>
</reference>
<sequence length="213" mass="24494">MRPDLEGLEITKGELKKLTGIEIINDLNSNALDDLLVSLSLVLPVTIILFLGFNFLNFRFTLEFYLLVLIIFTIASLYIWVALFIEKRKVKNNNHLMKLISEIKQYNILIRNIDVLDQLEAAGNSVSIGEREQVIESLKITRSNIERALKTERILRENPGFRPDQFAIDLTSLRGIQITEQATEYGRILNEALEIGISVEEEMVKLQRRGDKY</sequence>
<name>A0A941GU05_9CHRO</name>
<feature type="transmembrane region" description="Helical" evidence="1">
    <location>
        <begin position="35"/>
        <end position="58"/>
    </location>
</feature>
<evidence type="ECO:0000313" key="2">
    <source>
        <dbReference type="EMBL" id="MBR8826953.1"/>
    </source>
</evidence>
<feature type="transmembrane region" description="Helical" evidence="1">
    <location>
        <begin position="64"/>
        <end position="85"/>
    </location>
</feature>
<protein>
    <submittedName>
        <fullName evidence="2">Uncharacterized protein</fullName>
    </submittedName>
</protein>
<organism evidence="2 3">
    <name type="scientific">Gomphosphaeria aponina SAG 52.96 = DSM 107014</name>
    <dbReference type="NCBI Taxonomy" id="1521640"/>
    <lineage>
        <taxon>Bacteria</taxon>
        <taxon>Bacillati</taxon>
        <taxon>Cyanobacteriota</taxon>
        <taxon>Cyanophyceae</taxon>
        <taxon>Oscillatoriophycideae</taxon>
        <taxon>Chroococcales</taxon>
        <taxon>Gomphosphaeriaceae</taxon>
        <taxon>Gomphosphaeria</taxon>
    </lineage>
</organism>
<keyword evidence="1" id="KW-1133">Transmembrane helix</keyword>
<keyword evidence="1" id="KW-0812">Transmembrane</keyword>
<evidence type="ECO:0000313" key="3">
    <source>
        <dbReference type="Proteomes" id="UP000767446"/>
    </source>
</evidence>
<dbReference type="Proteomes" id="UP000767446">
    <property type="component" value="Unassembled WGS sequence"/>
</dbReference>
<dbReference type="AlphaFoldDB" id="A0A941GU05"/>
<comment type="caution">
    <text evidence="2">The sequence shown here is derived from an EMBL/GenBank/DDBJ whole genome shotgun (WGS) entry which is preliminary data.</text>
</comment>